<dbReference type="Pfam" id="PF01182">
    <property type="entry name" value="Glucosamine_iso"/>
    <property type="match status" value="1"/>
</dbReference>
<keyword evidence="7 9" id="KW-0378">Hydrolase</keyword>
<dbReference type="CDD" id="cd01400">
    <property type="entry name" value="6PGL"/>
    <property type="match status" value="1"/>
</dbReference>
<comment type="pathway">
    <text evidence="3 7">Carbohydrate degradation; pentose phosphate pathway; D-ribulose 5-phosphate from D-glucose 6-phosphate (oxidative stage): step 2/3.</text>
</comment>
<dbReference type="InterPro" id="IPR037171">
    <property type="entry name" value="NagB/RpiA_transferase-like"/>
</dbReference>
<dbReference type="GO" id="GO:0005975">
    <property type="term" value="P:carbohydrate metabolic process"/>
    <property type="evidence" value="ECO:0007669"/>
    <property type="project" value="UniProtKB-UniRule"/>
</dbReference>
<dbReference type="InterPro" id="IPR039104">
    <property type="entry name" value="6PGL"/>
</dbReference>
<dbReference type="PANTHER" id="PTHR11054">
    <property type="entry name" value="6-PHOSPHOGLUCONOLACTONASE"/>
    <property type="match status" value="1"/>
</dbReference>
<gene>
    <name evidence="7 9" type="primary">pgl</name>
    <name evidence="9" type="ORF">FLP30_06450</name>
</gene>
<dbReference type="InterPro" id="IPR005900">
    <property type="entry name" value="6-phosphogluconolactonase_DevB"/>
</dbReference>
<reference evidence="9 10" key="1">
    <citation type="submission" date="2019-09" db="EMBL/GenBank/DDBJ databases">
        <title>Genome sequencing of strain KACC 21233.</title>
        <authorList>
            <person name="Heo J."/>
            <person name="Kim S.-J."/>
            <person name="Kim J.-S."/>
            <person name="Hong S.-B."/>
            <person name="Kwon S.-W."/>
        </authorList>
    </citation>
    <scope>NUCLEOTIDE SEQUENCE [LARGE SCALE GENOMIC DNA]</scope>
    <source>
        <strain evidence="9 10">KACC 21233</strain>
    </source>
</reference>
<dbReference type="InterPro" id="IPR006148">
    <property type="entry name" value="Glc/Gal-6P_isomerase"/>
</dbReference>
<comment type="similarity">
    <text evidence="4 7">Belongs to the glucosamine/galactosamine-6-phosphate isomerase family. 6-phosphogluconolactonase subfamily.</text>
</comment>
<dbReference type="EMBL" id="CP043506">
    <property type="protein sequence ID" value="QEO17401.1"/>
    <property type="molecule type" value="Genomic_DNA"/>
</dbReference>
<dbReference type="OrthoDB" id="9810967at2"/>
<evidence type="ECO:0000313" key="10">
    <source>
        <dbReference type="Proteomes" id="UP000324536"/>
    </source>
</evidence>
<protein>
    <recommendedName>
        <fullName evidence="6 7">6-phosphogluconolactonase</fullName>
        <shortName evidence="7">6PGL</shortName>
        <ecNumber evidence="5 7">3.1.1.31</ecNumber>
    </recommendedName>
</protein>
<evidence type="ECO:0000256" key="4">
    <source>
        <dbReference type="ARBA" id="ARBA00010662"/>
    </source>
</evidence>
<dbReference type="GO" id="GO:0017057">
    <property type="term" value="F:6-phosphogluconolactonase activity"/>
    <property type="evidence" value="ECO:0007669"/>
    <property type="project" value="UniProtKB-UniRule"/>
</dbReference>
<dbReference type="RefSeq" id="WP_149279079.1">
    <property type="nucleotide sequence ID" value="NZ_CP043506.1"/>
</dbReference>
<organism evidence="9 10">
    <name type="scientific">Acetobacter vaccinii</name>
    <dbReference type="NCBI Taxonomy" id="2592655"/>
    <lineage>
        <taxon>Bacteria</taxon>
        <taxon>Pseudomonadati</taxon>
        <taxon>Pseudomonadota</taxon>
        <taxon>Alphaproteobacteria</taxon>
        <taxon>Acetobacterales</taxon>
        <taxon>Acetobacteraceae</taxon>
        <taxon>Acetobacter</taxon>
    </lineage>
</organism>
<dbReference type="UniPathway" id="UPA00115">
    <property type="reaction ID" value="UER00409"/>
</dbReference>
<name>A0A5C1YN73_9PROT</name>
<accession>A0A5C1YN73</accession>
<dbReference type="SUPFAM" id="SSF100950">
    <property type="entry name" value="NagB/RpiA/CoA transferase-like"/>
    <property type="match status" value="1"/>
</dbReference>
<proteinExistence type="inferred from homology"/>
<dbReference type="GO" id="GO:0006098">
    <property type="term" value="P:pentose-phosphate shunt"/>
    <property type="evidence" value="ECO:0007669"/>
    <property type="project" value="UniProtKB-UniPathway"/>
</dbReference>
<evidence type="ECO:0000256" key="7">
    <source>
        <dbReference type="RuleBase" id="RU365095"/>
    </source>
</evidence>
<feature type="domain" description="Glucosamine/galactosamine-6-phosphate isomerase" evidence="8">
    <location>
        <begin position="25"/>
        <end position="248"/>
    </location>
</feature>
<evidence type="ECO:0000256" key="5">
    <source>
        <dbReference type="ARBA" id="ARBA00013198"/>
    </source>
</evidence>
<dbReference type="NCBIfam" id="TIGR01198">
    <property type="entry name" value="pgl"/>
    <property type="match status" value="1"/>
</dbReference>
<evidence type="ECO:0000313" key="9">
    <source>
        <dbReference type="EMBL" id="QEO17401.1"/>
    </source>
</evidence>
<evidence type="ECO:0000256" key="1">
    <source>
        <dbReference type="ARBA" id="ARBA00000832"/>
    </source>
</evidence>
<evidence type="ECO:0000259" key="8">
    <source>
        <dbReference type="Pfam" id="PF01182"/>
    </source>
</evidence>
<dbReference type="AlphaFoldDB" id="A0A5C1YN73"/>
<evidence type="ECO:0000256" key="6">
    <source>
        <dbReference type="ARBA" id="ARBA00020337"/>
    </source>
</evidence>
<comment type="function">
    <text evidence="2 7">Hydrolysis of 6-phosphogluconolactone to 6-phosphogluconate.</text>
</comment>
<sequence length="270" mass="28805">MTAHTQGTPPQGQSAITGALHVYPTGDDLVRALADRLLALALEKVARKDGPFRIALSGGSTPQRLYALMASPAYAQRFPWQQMQFFVGDDRFVPHDHADSNAGMFRRLLLSQVPVPESAIFLMPDSGTPQDAAASYEATLRAQYGSTTLHPDRPLFDVTLLGLGTDGHTASLFPTQPVLSERTAWVAPCTPTTAPHTRLTLTYPALHASQHIIFLAEGAGKADILAQVRTTGSPYPASAITAMGDVSWFVDQAAAPSHPLDTHTATGPDA</sequence>
<dbReference type="Gene3D" id="3.40.50.1360">
    <property type="match status" value="1"/>
</dbReference>
<evidence type="ECO:0000256" key="3">
    <source>
        <dbReference type="ARBA" id="ARBA00004961"/>
    </source>
</evidence>
<comment type="catalytic activity">
    <reaction evidence="1 7">
        <text>6-phospho-D-glucono-1,5-lactone + H2O = 6-phospho-D-gluconate + H(+)</text>
        <dbReference type="Rhea" id="RHEA:12556"/>
        <dbReference type="ChEBI" id="CHEBI:15377"/>
        <dbReference type="ChEBI" id="CHEBI:15378"/>
        <dbReference type="ChEBI" id="CHEBI:57955"/>
        <dbReference type="ChEBI" id="CHEBI:58759"/>
        <dbReference type="EC" id="3.1.1.31"/>
    </reaction>
</comment>
<dbReference type="Proteomes" id="UP000324536">
    <property type="component" value="Chromosome"/>
</dbReference>
<dbReference type="PANTHER" id="PTHR11054:SF0">
    <property type="entry name" value="6-PHOSPHOGLUCONOLACTONASE"/>
    <property type="match status" value="1"/>
</dbReference>
<keyword evidence="10" id="KW-1185">Reference proteome</keyword>
<evidence type="ECO:0000256" key="2">
    <source>
        <dbReference type="ARBA" id="ARBA00002681"/>
    </source>
</evidence>
<dbReference type="KEGG" id="acek:FLP30_06450"/>
<dbReference type="EC" id="3.1.1.31" evidence="5 7"/>